<name>A0A1E7ZBH7_9ALTE</name>
<evidence type="ECO:0000259" key="3">
    <source>
        <dbReference type="PROSITE" id="PS51832"/>
    </source>
</evidence>
<feature type="modified residue" description="4-aspartylphosphate" evidence="1">
    <location>
        <position position="57"/>
    </location>
</feature>
<accession>A0A1E7ZBH7</accession>
<dbReference type="InterPro" id="IPR052020">
    <property type="entry name" value="Cyclic_di-GMP/3'3'-cGAMP_PDE"/>
</dbReference>
<feature type="domain" description="Response regulatory" evidence="2">
    <location>
        <begin position="9"/>
        <end position="124"/>
    </location>
</feature>
<gene>
    <name evidence="4" type="ORF">BFC18_10415</name>
</gene>
<dbReference type="Proteomes" id="UP000175691">
    <property type="component" value="Unassembled WGS sequence"/>
</dbReference>
<dbReference type="EMBL" id="MDHN01000021">
    <property type="protein sequence ID" value="OFC70858.1"/>
    <property type="molecule type" value="Genomic_DNA"/>
</dbReference>
<comment type="caution">
    <text evidence="4">The sequence shown here is derived from an EMBL/GenBank/DDBJ whole genome shotgun (WGS) entry which is preliminary data.</text>
</comment>
<dbReference type="AlphaFoldDB" id="A0A1E7ZBH7"/>
<dbReference type="PROSITE" id="PS50110">
    <property type="entry name" value="RESPONSE_REGULATORY"/>
    <property type="match status" value="1"/>
</dbReference>
<dbReference type="InterPro" id="IPR003607">
    <property type="entry name" value="HD/PDEase_dom"/>
</dbReference>
<evidence type="ECO:0000313" key="5">
    <source>
        <dbReference type="Proteomes" id="UP000175691"/>
    </source>
</evidence>
<sequence length="337" mass="37596">MTNGTDKPRLLLVDDEPVNLRVLKQLLSKDYTLYFAKSGDEAIKLAEKQQPDLILMDVMMPEMTGFQACTHLKKHPVLKSIPVIFVTALSEATDEAEGFAVGGVDYITKPISPPVVLARVKTHLSLVQADVLRRTRLQVIQRLGRAAEYKDNETGMHVMRMSHYSKVIARAYGFSEARADMLLHAAPMHDIGKIGIPDSIMLKPGKLTDSEFEIMKTHPQIGAEILGDADTELLKLARDVALTHHEKWDGSGYPGGLAGEDIPIEGRIVAIADVFDALTSRRPYKEAWPVDKTLDFIRSQSGIHFDPALVPLLEQCLDQILEIRERWKDDDPMPLLS</sequence>
<dbReference type="Pfam" id="PF13487">
    <property type="entry name" value="HD_5"/>
    <property type="match status" value="1"/>
</dbReference>
<dbReference type="Gene3D" id="1.10.3210.10">
    <property type="entry name" value="Hypothetical protein af1432"/>
    <property type="match status" value="1"/>
</dbReference>
<organism evidence="4 5">
    <name type="scientific">Alteromonas confluentis</name>
    <dbReference type="NCBI Taxonomy" id="1656094"/>
    <lineage>
        <taxon>Bacteria</taxon>
        <taxon>Pseudomonadati</taxon>
        <taxon>Pseudomonadota</taxon>
        <taxon>Gammaproteobacteria</taxon>
        <taxon>Alteromonadales</taxon>
        <taxon>Alteromonadaceae</taxon>
        <taxon>Alteromonas/Salinimonas group</taxon>
        <taxon>Alteromonas</taxon>
    </lineage>
</organism>
<keyword evidence="5" id="KW-1185">Reference proteome</keyword>
<dbReference type="STRING" id="1656094.BFC18_10415"/>
<keyword evidence="1" id="KW-0597">Phosphoprotein</keyword>
<dbReference type="SUPFAM" id="SSF109604">
    <property type="entry name" value="HD-domain/PDEase-like"/>
    <property type="match status" value="1"/>
</dbReference>
<feature type="domain" description="HD-GYP" evidence="3">
    <location>
        <begin position="132"/>
        <end position="329"/>
    </location>
</feature>
<dbReference type="InterPro" id="IPR011006">
    <property type="entry name" value="CheY-like_superfamily"/>
</dbReference>
<dbReference type="GO" id="GO:0000160">
    <property type="term" value="P:phosphorelay signal transduction system"/>
    <property type="evidence" value="ECO:0007669"/>
    <property type="project" value="InterPro"/>
</dbReference>
<dbReference type="SMART" id="SM00471">
    <property type="entry name" value="HDc"/>
    <property type="match status" value="1"/>
</dbReference>
<evidence type="ECO:0000259" key="2">
    <source>
        <dbReference type="PROSITE" id="PS50110"/>
    </source>
</evidence>
<evidence type="ECO:0000313" key="4">
    <source>
        <dbReference type="EMBL" id="OFC70858.1"/>
    </source>
</evidence>
<evidence type="ECO:0000256" key="1">
    <source>
        <dbReference type="PROSITE-ProRule" id="PRU00169"/>
    </source>
</evidence>
<dbReference type="OrthoDB" id="9802066at2"/>
<dbReference type="SUPFAM" id="SSF52172">
    <property type="entry name" value="CheY-like"/>
    <property type="match status" value="1"/>
</dbReference>
<protein>
    <submittedName>
        <fullName evidence="4">Two-component system response regulator</fullName>
    </submittedName>
</protein>
<proteinExistence type="predicted"/>
<dbReference type="GO" id="GO:0008081">
    <property type="term" value="F:phosphoric diester hydrolase activity"/>
    <property type="evidence" value="ECO:0007669"/>
    <property type="project" value="UniProtKB-ARBA"/>
</dbReference>
<dbReference type="PANTHER" id="PTHR45228">
    <property type="entry name" value="CYCLIC DI-GMP PHOSPHODIESTERASE TM_0186-RELATED"/>
    <property type="match status" value="1"/>
</dbReference>
<dbReference type="Pfam" id="PF00072">
    <property type="entry name" value="Response_reg"/>
    <property type="match status" value="1"/>
</dbReference>
<reference evidence="4 5" key="1">
    <citation type="submission" date="2016-08" db="EMBL/GenBank/DDBJ databases">
        <authorList>
            <person name="Seilhamer J.J."/>
        </authorList>
    </citation>
    <scope>NUCLEOTIDE SEQUENCE [LARGE SCALE GENOMIC DNA]</scope>
    <source>
        <strain evidence="4 5">KCTC 42603</strain>
    </source>
</reference>
<dbReference type="PANTHER" id="PTHR45228:SF5">
    <property type="entry name" value="CYCLIC DI-GMP PHOSPHODIESTERASE VC_1348-RELATED"/>
    <property type="match status" value="1"/>
</dbReference>
<dbReference type="Gene3D" id="3.40.50.2300">
    <property type="match status" value="1"/>
</dbReference>
<dbReference type="CDD" id="cd00077">
    <property type="entry name" value="HDc"/>
    <property type="match status" value="1"/>
</dbReference>
<dbReference type="InterPro" id="IPR001789">
    <property type="entry name" value="Sig_transdc_resp-reg_receiver"/>
</dbReference>
<dbReference type="PROSITE" id="PS51832">
    <property type="entry name" value="HD_GYP"/>
    <property type="match status" value="1"/>
</dbReference>
<dbReference type="SMART" id="SM00448">
    <property type="entry name" value="REC"/>
    <property type="match status" value="1"/>
</dbReference>
<dbReference type="RefSeq" id="WP_070125250.1">
    <property type="nucleotide sequence ID" value="NZ_MDHN01000021.1"/>
</dbReference>
<dbReference type="InterPro" id="IPR037522">
    <property type="entry name" value="HD_GYP_dom"/>
</dbReference>